<dbReference type="PANTHER" id="PTHR34127:SF3">
    <property type="entry name" value="INITIATION FACTOR 4F SUBUNIT (DUF1350)"/>
    <property type="match status" value="1"/>
</dbReference>
<dbReference type="InterPro" id="IPR000008">
    <property type="entry name" value="C2_dom"/>
</dbReference>
<evidence type="ECO:0000313" key="3">
    <source>
        <dbReference type="Proteomes" id="UP000823749"/>
    </source>
</evidence>
<comment type="caution">
    <text evidence="2">The sequence shown here is derived from an EMBL/GenBank/DDBJ whole genome shotgun (WGS) entry which is preliminary data.</text>
</comment>
<dbReference type="InterPro" id="IPR035892">
    <property type="entry name" value="C2_domain_sf"/>
</dbReference>
<feature type="domain" description="C2" evidence="1">
    <location>
        <begin position="1"/>
        <end position="106"/>
    </location>
</feature>
<evidence type="ECO:0000259" key="1">
    <source>
        <dbReference type="PROSITE" id="PS50004"/>
    </source>
</evidence>
<dbReference type="EMBL" id="JACTNZ010000006">
    <property type="protein sequence ID" value="KAG5543979.1"/>
    <property type="molecule type" value="Genomic_DNA"/>
</dbReference>
<protein>
    <recommendedName>
        <fullName evidence="1">C2 domain-containing protein</fullName>
    </recommendedName>
</protein>
<dbReference type="InterPro" id="IPR010765">
    <property type="entry name" value="DUF1350"/>
</dbReference>
<dbReference type="Proteomes" id="UP000823749">
    <property type="component" value="Chromosome 6"/>
</dbReference>
<dbReference type="Pfam" id="PF07082">
    <property type="entry name" value="DUF1350"/>
    <property type="match status" value="1"/>
</dbReference>
<keyword evidence="3" id="KW-1185">Reference proteome</keyword>
<dbReference type="AlphaFoldDB" id="A0AAV6JUZ2"/>
<dbReference type="PROSITE" id="PS50004">
    <property type="entry name" value="C2"/>
    <property type="match status" value="1"/>
</dbReference>
<proteinExistence type="predicted"/>
<evidence type="ECO:0000313" key="2">
    <source>
        <dbReference type="EMBL" id="KAG5543979.1"/>
    </source>
</evidence>
<organism evidence="2 3">
    <name type="scientific">Rhododendron griersonianum</name>
    <dbReference type="NCBI Taxonomy" id="479676"/>
    <lineage>
        <taxon>Eukaryota</taxon>
        <taxon>Viridiplantae</taxon>
        <taxon>Streptophyta</taxon>
        <taxon>Embryophyta</taxon>
        <taxon>Tracheophyta</taxon>
        <taxon>Spermatophyta</taxon>
        <taxon>Magnoliopsida</taxon>
        <taxon>eudicotyledons</taxon>
        <taxon>Gunneridae</taxon>
        <taxon>Pentapetalae</taxon>
        <taxon>asterids</taxon>
        <taxon>Ericales</taxon>
        <taxon>Ericaceae</taxon>
        <taxon>Ericoideae</taxon>
        <taxon>Rhodoreae</taxon>
        <taxon>Rhododendron</taxon>
    </lineage>
</organism>
<accession>A0AAV6JUZ2</accession>
<dbReference type="PANTHER" id="PTHR34127">
    <property type="entry name" value="OS04G0405600 PROTEIN"/>
    <property type="match status" value="1"/>
</dbReference>
<sequence length="233" mass="26694">MKLYSNLVIAVTFRRLLFFQSDPMAVVYTKGRDGTLQEIGRTEVVLNSLNPKWITKHVVTYHFEVVQTLVYVSMLPSLLFTKSIPMFRVSCNLRNFLLSQVLCLRCRHLVSQSRCKGKRLLEFGFAVAVKAGLTKDDLQGKDSEVKFDFDAIDETDRLEEALKPRMESMGGTLEKVLLTGNHVTPCIQEPRWQPGYLYTPADAIAQRLKTLTVNDTRVLSRTISNWFSRLEEK</sequence>
<gene>
    <name evidence="2" type="ORF">RHGRI_016658</name>
</gene>
<dbReference type="SUPFAM" id="SSF49562">
    <property type="entry name" value="C2 domain (Calcium/lipid-binding domain, CaLB)"/>
    <property type="match status" value="1"/>
</dbReference>
<reference evidence="2 3" key="1">
    <citation type="submission" date="2020-08" db="EMBL/GenBank/DDBJ databases">
        <title>Plant Genome Project.</title>
        <authorList>
            <person name="Zhang R.-G."/>
        </authorList>
    </citation>
    <scope>NUCLEOTIDE SEQUENCE [LARGE SCALE GENOMIC DNA]</scope>
    <source>
        <strain evidence="2">WSP0</strain>
        <tissue evidence="2">Leaf</tissue>
    </source>
</reference>
<name>A0AAV6JUZ2_9ERIC</name>
<dbReference type="Gene3D" id="2.60.40.150">
    <property type="entry name" value="C2 domain"/>
    <property type="match status" value="1"/>
</dbReference>